<gene>
    <name evidence="1" type="ORF">QR98_0049490</name>
</gene>
<reference evidence="1 2" key="1">
    <citation type="journal article" date="2015" name="Parasit. Vectors">
        <title>Draft genome of the scabies mite.</title>
        <authorList>
            <person name="Rider S.D.Jr."/>
            <person name="Morgan M.S."/>
            <person name="Arlian L.G."/>
        </authorList>
    </citation>
    <scope>NUCLEOTIDE SEQUENCE [LARGE SCALE GENOMIC DNA]</scope>
    <source>
        <strain evidence="1">Arlian Lab</strain>
    </source>
</reference>
<dbReference type="AlphaFoldDB" id="A0A132A688"/>
<organism evidence="1 2">
    <name type="scientific">Sarcoptes scabiei</name>
    <name type="common">Itch mite</name>
    <name type="synonym">Acarus scabiei</name>
    <dbReference type="NCBI Taxonomy" id="52283"/>
    <lineage>
        <taxon>Eukaryota</taxon>
        <taxon>Metazoa</taxon>
        <taxon>Ecdysozoa</taxon>
        <taxon>Arthropoda</taxon>
        <taxon>Chelicerata</taxon>
        <taxon>Arachnida</taxon>
        <taxon>Acari</taxon>
        <taxon>Acariformes</taxon>
        <taxon>Sarcoptiformes</taxon>
        <taxon>Astigmata</taxon>
        <taxon>Psoroptidia</taxon>
        <taxon>Sarcoptoidea</taxon>
        <taxon>Sarcoptidae</taxon>
        <taxon>Sarcoptinae</taxon>
        <taxon>Sarcoptes</taxon>
    </lineage>
</organism>
<dbReference type="OrthoDB" id="244495at2759"/>
<comment type="caution">
    <text evidence="1">The sequence shown here is derived from an EMBL/GenBank/DDBJ whole genome shotgun (WGS) entry which is preliminary data.</text>
</comment>
<protein>
    <recommendedName>
        <fullName evidence="3">Cyclin N-terminal domain-containing protein</fullName>
    </recommendedName>
</protein>
<evidence type="ECO:0000313" key="1">
    <source>
        <dbReference type="EMBL" id="KPM06472.1"/>
    </source>
</evidence>
<accession>A0A132A688</accession>
<dbReference type="EMBL" id="JXLN01010899">
    <property type="protein sequence ID" value="KPM06472.1"/>
    <property type="molecule type" value="Genomic_DNA"/>
</dbReference>
<proteinExistence type="predicted"/>
<dbReference type="VEuPathDB" id="VectorBase:SSCA002550"/>
<evidence type="ECO:0008006" key="3">
    <source>
        <dbReference type="Google" id="ProtNLM"/>
    </source>
</evidence>
<name>A0A132A688_SARSC</name>
<dbReference type="Proteomes" id="UP000616769">
    <property type="component" value="Unassembled WGS sequence"/>
</dbReference>
<sequence>MHLSIENQINESRSLLFQHLHHNLPSIDDGQDLDEILDDSYEKDEYCSHESSALQSRDFKHRLPLSLTEVTVNLIEKTLYNNRKRLGKLDVNYAAFILNQACLSPTTIIMAVIYLDRLKKSDSDFLKGLITLNEYSKRKNNSITYVEMITFFKFLKHFRKDDQLIWENIIEIFKSILICSIAYFIAIGIMESKKKSKYL</sequence>
<evidence type="ECO:0000313" key="2">
    <source>
        <dbReference type="Proteomes" id="UP000616769"/>
    </source>
</evidence>